<dbReference type="Proteomes" id="UP001172083">
    <property type="component" value="Unassembled WGS sequence"/>
</dbReference>
<evidence type="ECO:0000256" key="1">
    <source>
        <dbReference type="SAM" id="Phobius"/>
    </source>
</evidence>
<dbReference type="PANTHER" id="PTHR43081:SF1">
    <property type="entry name" value="ADENYLATE CYCLASE, TERMINAL-DIFFERENTIATION SPECIFIC"/>
    <property type="match status" value="1"/>
</dbReference>
<dbReference type="SUPFAM" id="SSF55073">
    <property type="entry name" value="Nucleotide cyclase"/>
    <property type="match status" value="1"/>
</dbReference>
<feature type="transmembrane region" description="Helical" evidence="1">
    <location>
        <begin position="135"/>
        <end position="157"/>
    </location>
</feature>
<comment type="caution">
    <text evidence="3">The sequence shown here is derived from an EMBL/GenBank/DDBJ whole genome shotgun (WGS) entry which is preliminary data.</text>
</comment>
<name>A0ABT8L3Y3_9BACT</name>
<dbReference type="Pfam" id="PF00211">
    <property type="entry name" value="Guanylate_cyc"/>
    <property type="match status" value="1"/>
</dbReference>
<dbReference type="InterPro" id="IPR050697">
    <property type="entry name" value="Adenylyl/Guanylyl_Cyclase_3/4"/>
</dbReference>
<keyword evidence="1" id="KW-1133">Transmembrane helix</keyword>
<dbReference type="GO" id="GO:0016829">
    <property type="term" value="F:lyase activity"/>
    <property type="evidence" value="ECO:0007669"/>
    <property type="project" value="UniProtKB-KW"/>
</dbReference>
<dbReference type="Gene3D" id="3.30.70.1230">
    <property type="entry name" value="Nucleotide cyclase"/>
    <property type="match status" value="1"/>
</dbReference>
<proteinExistence type="predicted"/>
<protein>
    <submittedName>
        <fullName evidence="3">Adenylate/guanylate cyclase domain-containing protein</fullName>
        <ecNumber evidence="3">4.6.1.-</ecNumber>
    </submittedName>
</protein>
<dbReference type="CDD" id="cd07302">
    <property type="entry name" value="CHD"/>
    <property type="match status" value="1"/>
</dbReference>
<organism evidence="3 4">
    <name type="scientific">Agaribacillus aureus</name>
    <dbReference type="NCBI Taxonomy" id="3051825"/>
    <lineage>
        <taxon>Bacteria</taxon>
        <taxon>Pseudomonadati</taxon>
        <taxon>Bacteroidota</taxon>
        <taxon>Cytophagia</taxon>
        <taxon>Cytophagales</taxon>
        <taxon>Splendidivirgaceae</taxon>
        <taxon>Agaribacillus</taxon>
    </lineage>
</organism>
<dbReference type="PROSITE" id="PS50125">
    <property type="entry name" value="GUANYLATE_CYCLASE_2"/>
    <property type="match status" value="1"/>
</dbReference>
<keyword evidence="4" id="KW-1185">Reference proteome</keyword>
<feature type="domain" description="Guanylate cyclase" evidence="2">
    <location>
        <begin position="189"/>
        <end position="318"/>
    </location>
</feature>
<evidence type="ECO:0000313" key="4">
    <source>
        <dbReference type="Proteomes" id="UP001172083"/>
    </source>
</evidence>
<dbReference type="EMBL" id="JAUJEB010000001">
    <property type="protein sequence ID" value="MDN5212438.1"/>
    <property type="molecule type" value="Genomic_DNA"/>
</dbReference>
<accession>A0ABT8L3Y3</accession>
<keyword evidence="1" id="KW-0812">Transmembrane</keyword>
<evidence type="ECO:0000259" key="2">
    <source>
        <dbReference type="PROSITE" id="PS50125"/>
    </source>
</evidence>
<evidence type="ECO:0000313" key="3">
    <source>
        <dbReference type="EMBL" id="MDN5212438.1"/>
    </source>
</evidence>
<dbReference type="InterPro" id="IPR001054">
    <property type="entry name" value="A/G_cyclase"/>
</dbReference>
<sequence length="368" mass="42076">MHQVKPSKKGKTVRNISKRLLFNLIFWCLVFIFILAVRYYDIGKIAFINLPVHIPTSRIIVNGLILGISIGFFYTLVESWLESQELYHHSLGMIILLRTSYLFLVSGVVLSVVAFLNYLMDVKQDNINELVTNPLTYIFSATVRFLLIGALVGNFILSIFHTLRAKIGSQDFNNLLTGKYREPKVENRAFMFLDLKSSTTIAEELGHRLYSQLIRDCFRDLSSSLVKTKAQVYQYVGDEAVLSWTLKNALEEENCINAYFHFKEELEQKKEYYQQTYGLQPVFKAGVNIGLVTVVEVGVLKRTIVYHSDVLNTAARIQSLCNQYQRLLLVSEAIKNQIGEGKFSFELIGDVLLKGKTKNVKIYAVEQI</sequence>
<dbReference type="RefSeq" id="WP_346757755.1">
    <property type="nucleotide sequence ID" value="NZ_JAUJEB010000001.1"/>
</dbReference>
<dbReference type="PANTHER" id="PTHR43081">
    <property type="entry name" value="ADENYLATE CYCLASE, TERMINAL-DIFFERENTIATION SPECIFIC-RELATED"/>
    <property type="match status" value="1"/>
</dbReference>
<feature type="transmembrane region" description="Helical" evidence="1">
    <location>
        <begin position="59"/>
        <end position="81"/>
    </location>
</feature>
<keyword evidence="3" id="KW-0456">Lyase</keyword>
<gene>
    <name evidence="3" type="ORF">QQ020_10290</name>
</gene>
<dbReference type="InterPro" id="IPR029787">
    <property type="entry name" value="Nucleotide_cyclase"/>
</dbReference>
<keyword evidence="1" id="KW-0472">Membrane</keyword>
<feature type="transmembrane region" description="Helical" evidence="1">
    <location>
        <begin position="20"/>
        <end position="39"/>
    </location>
</feature>
<dbReference type="EC" id="4.6.1.-" evidence="3"/>
<reference evidence="3" key="1">
    <citation type="submission" date="2023-06" db="EMBL/GenBank/DDBJ databases">
        <title>Genomic of Agaribacillus aureum.</title>
        <authorList>
            <person name="Wang G."/>
        </authorList>
    </citation>
    <scope>NUCLEOTIDE SEQUENCE</scope>
    <source>
        <strain evidence="3">BMA12</strain>
    </source>
</reference>
<feature type="transmembrane region" description="Helical" evidence="1">
    <location>
        <begin position="101"/>
        <end position="120"/>
    </location>
</feature>